<dbReference type="InterPro" id="IPR002073">
    <property type="entry name" value="PDEase_catalytic_dom"/>
</dbReference>
<organism evidence="5 6">
    <name type="scientific">Kipferlia bialata</name>
    <dbReference type="NCBI Taxonomy" id="797122"/>
    <lineage>
        <taxon>Eukaryota</taxon>
        <taxon>Metamonada</taxon>
        <taxon>Carpediemonas-like organisms</taxon>
        <taxon>Kipferlia</taxon>
    </lineage>
</organism>
<dbReference type="AlphaFoldDB" id="A0A9K3CTP4"/>
<dbReference type="Pfam" id="PF00233">
    <property type="entry name" value="PDEase_I"/>
    <property type="match status" value="1"/>
</dbReference>
<name>A0A9K3CTP4_9EUKA</name>
<proteinExistence type="predicted"/>
<dbReference type="SUPFAM" id="SSF109604">
    <property type="entry name" value="HD-domain/PDEase-like"/>
    <property type="match status" value="1"/>
</dbReference>
<dbReference type="Proteomes" id="UP000265618">
    <property type="component" value="Unassembled WGS sequence"/>
</dbReference>
<gene>
    <name evidence="5" type="ORF">KIPB_003318</name>
</gene>
<keyword evidence="2" id="KW-0378">Hydrolase</keyword>
<dbReference type="GO" id="GO:0004114">
    <property type="term" value="F:3',5'-cyclic-nucleotide phosphodiesterase activity"/>
    <property type="evidence" value="ECO:0007669"/>
    <property type="project" value="InterPro"/>
</dbReference>
<reference evidence="5 6" key="1">
    <citation type="journal article" date="2018" name="PLoS ONE">
        <title>The draft genome of Kipferlia bialata reveals reductive genome evolution in fornicate parasites.</title>
        <authorList>
            <person name="Tanifuji G."/>
            <person name="Takabayashi S."/>
            <person name="Kume K."/>
            <person name="Takagi M."/>
            <person name="Nakayama T."/>
            <person name="Kamikawa R."/>
            <person name="Inagaki Y."/>
            <person name="Hashimoto T."/>
        </authorList>
    </citation>
    <scope>NUCLEOTIDE SEQUENCE [LARGE SCALE GENOMIC DNA]</scope>
    <source>
        <strain evidence="5">NY0173</strain>
    </source>
</reference>
<dbReference type="Gene3D" id="1.10.1300.10">
    <property type="entry name" value="3'5'-cyclic nucleotide phosphodiesterase, catalytic domain"/>
    <property type="match status" value="1"/>
</dbReference>
<evidence type="ECO:0000313" key="5">
    <source>
        <dbReference type="EMBL" id="GIQ82220.1"/>
    </source>
</evidence>
<accession>A0A9K3CTP4</accession>
<evidence type="ECO:0000256" key="1">
    <source>
        <dbReference type="ARBA" id="ARBA00022723"/>
    </source>
</evidence>
<evidence type="ECO:0000259" key="4">
    <source>
        <dbReference type="Pfam" id="PF00233"/>
    </source>
</evidence>
<dbReference type="Gene3D" id="3.30.450.20">
    <property type="entry name" value="PAS domain"/>
    <property type="match status" value="1"/>
</dbReference>
<feature type="region of interest" description="Disordered" evidence="3">
    <location>
        <begin position="205"/>
        <end position="225"/>
    </location>
</feature>
<keyword evidence="1" id="KW-0479">Metal-binding</keyword>
<dbReference type="PANTHER" id="PTHR11347">
    <property type="entry name" value="CYCLIC NUCLEOTIDE PHOSPHODIESTERASE"/>
    <property type="match status" value="1"/>
</dbReference>
<feature type="domain" description="PDEase" evidence="4">
    <location>
        <begin position="609"/>
        <end position="824"/>
    </location>
</feature>
<dbReference type="EMBL" id="BDIP01000627">
    <property type="protein sequence ID" value="GIQ82220.1"/>
    <property type="molecule type" value="Genomic_DNA"/>
</dbReference>
<comment type="caution">
    <text evidence="5">The sequence shown here is derived from an EMBL/GenBank/DDBJ whole genome shotgun (WGS) entry which is preliminary data.</text>
</comment>
<dbReference type="InterPro" id="IPR036971">
    <property type="entry name" value="PDEase_catalytic_dom_sf"/>
</dbReference>
<keyword evidence="6" id="KW-1185">Reference proteome</keyword>
<evidence type="ECO:0000256" key="2">
    <source>
        <dbReference type="ARBA" id="ARBA00022801"/>
    </source>
</evidence>
<dbReference type="GO" id="GO:0007165">
    <property type="term" value="P:signal transduction"/>
    <property type="evidence" value="ECO:0007669"/>
    <property type="project" value="InterPro"/>
</dbReference>
<dbReference type="GO" id="GO:0046872">
    <property type="term" value="F:metal ion binding"/>
    <property type="evidence" value="ECO:0007669"/>
    <property type="project" value="UniProtKB-KW"/>
</dbReference>
<evidence type="ECO:0000313" key="6">
    <source>
        <dbReference type="Proteomes" id="UP000265618"/>
    </source>
</evidence>
<protein>
    <recommendedName>
        <fullName evidence="4">PDEase domain-containing protein</fullName>
    </recommendedName>
</protein>
<evidence type="ECO:0000256" key="3">
    <source>
        <dbReference type="SAM" id="MobiDB-lite"/>
    </source>
</evidence>
<sequence>MLARKHLTLGSEARKEVVHDIHKTVRQGLVCDPTEIPSCLSAMVTFTHDIEEQERHLTKVTSYLVFHNPYPLPSACDSMDKRIGAVNMLEYLWLSVLRRLSIKFGGRCSAYMIDSAIRVRKKALRTVVPLPWIRTSASVLGQTVTSADELLQVLQALAMYPAFSCYHHRLKDLASSVISHTLYREADRKASQVLTWEYHSSAVELDRPPAPEEATSPPNLKAVRQPMSDARADTSMWWSPAVEESDITPNDFESTLADEYGMPCSASMVSMDGLLSKDLIESDYVQHTTRPVFAHTNNIRPPRLSWMLIVPTDPDRLSEIKVKVVILQSWLDLYGLETEQQITDEKSAFPHGVHPEDIQEVYNAILQANTATPVYKCEFRHLCPKSKTRYHRIRSIGSYCGPTLDGSAYLLCGYEERMPKESDDILQFSRSAHSASLVERSESQVLPNIPNMLDSPHPLSKPPETAFDADCLPSPTHVASPFPFKGVSVPLEKSLLPDGSRVKNSHITLPQLRHRVHMFITCEQCVDALLMSFYKIHANKEAQRLLSLAVSEHAFDAHDFQAKFGDFAFGWLFVYARTYQTAASNVHIQMRVLMKVLFSIYRLHHDVPFHNTVHSLDALQAVTLLTDCIVGSGAGHLLMPPVLQFVVMFATVAVDMDHSGLSHDYLAGTDNHVSVLHGRECPSVKQASLLCDAVFVGSGVFTQQPARIRFMRDLIVGTQGLRARDTLYQLQCLTGTRSLSGSVRTERVVPSALSVNGGELGRVQSVIARSAVLIANTANLARPWGTAERFARNYMREEFASGILESTALGRTVLPLLTAYTANMRSLGLEETSAVAGLLLTQAKANKRECDGRKERLLAAGDHTHRQHTDHGQMVE</sequence>